<protein>
    <submittedName>
        <fullName evidence="1">Uncharacterized protein</fullName>
    </submittedName>
</protein>
<dbReference type="AlphaFoldDB" id="A0AAE0ZRD3"/>
<name>A0AAE0ZRD3_9GAST</name>
<organism evidence="1 2">
    <name type="scientific">Elysia crispata</name>
    <name type="common">lettuce slug</name>
    <dbReference type="NCBI Taxonomy" id="231223"/>
    <lineage>
        <taxon>Eukaryota</taxon>
        <taxon>Metazoa</taxon>
        <taxon>Spiralia</taxon>
        <taxon>Lophotrochozoa</taxon>
        <taxon>Mollusca</taxon>
        <taxon>Gastropoda</taxon>
        <taxon>Heterobranchia</taxon>
        <taxon>Euthyneura</taxon>
        <taxon>Panpulmonata</taxon>
        <taxon>Sacoglossa</taxon>
        <taxon>Placobranchoidea</taxon>
        <taxon>Plakobranchidae</taxon>
        <taxon>Elysia</taxon>
    </lineage>
</organism>
<dbReference type="Proteomes" id="UP001283361">
    <property type="component" value="Unassembled WGS sequence"/>
</dbReference>
<keyword evidence="2" id="KW-1185">Reference proteome</keyword>
<reference evidence="1" key="1">
    <citation type="journal article" date="2023" name="G3 (Bethesda)">
        <title>A reference genome for the long-term kleptoplast-retaining sea slug Elysia crispata morphotype clarki.</title>
        <authorList>
            <person name="Eastman K.E."/>
            <person name="Pendleton A.L."/>
            <person name="Shaikh M.A."/>
            <person name="Suttiyut T."/>
            <person name="Ogas R."/>
            <person name="Tomko P."/>
            <person name="Gavelis G."/>
            <person name="Widhalm J.R."/>
            <person name="Wisecaver J.H."/>
        </authorList>
    </citation>
    <scope>NUCLEOTIDE SEQUENCE</scope>
    <source>
        <strain evidence="1">ECLA1</strain>
    </source>
</reference>
<comment type="caution">
    <text evidence="1">The sequence shown here is derived from an EMBL/GenBank/DDBJ whole genome shotgun (WGS) entry which is preliminary data.</text>
</comment>
<evidence type="ECO:0000313" key="1">
    <source>
        <dbReference type="EMBL" id="KAK3774139.1"/>
    </source>
</evidence>
<sequence>MCIILPHSPLYSHTHIDKDTVHFVIGDFESPEPRSNLFSKIAPDSAELANLGDLRDLTLPSPCTCQVEIVKRVLSGRNQSFAAAETIRLDEERRSALISIHCFLRPENVCISIYAYVEFRPVWKLSTSFTRRETRRMSGGFHLEEAAETSCLVLVLVESVEIERLMPKTAA</sequence>
<proteinExistence type="predicted"/>
<dbReference type="EMBL" id="JAWDGP010003468">
    <property type="protein sequence ID" value="KAK3774139.1"/>
    <property type="molecule type" value="Genomic_DNA"/>
</dbReference>
<evidence type="ECO:0000313" key="2">
    <source>
        <dbReference type="Proteomes" id="UP001283361"/>
    </source>
</evidence>
<accession>A0AAE0ZRD3</accession>
<gene>
    <name evidence="1" type="ORF">RRG08_065798</name>
</gene>